<dbReference type="CDD" id="cd01392">
    <property type="entry name" value="HTH_LacI"/>
    <property type="match status" value="1"/>
</dbReference>
<dbReference type="Pfam" id="PF00356">
    <property type="entry name" value="LacI"/>
    <property type="match status" value="1"/>
</dbReference>
<evidence type="ECO:0000259" key="5">
    <source>
        <dbReference type="PROSITE" id="PS50932"/>
    </source>
</evidence>
<dbReference type="GO" id="GO:0003700">
    <property type="term" value="F:DNA-binding transcription factor activity"/>
    <property type="evidence" value="ECO:0007669"/>
    <property type="project" value="TreeGrafter"/>
</dbReference>
<name>A0A418VSA9_9PROT</name>
<dbReference type="InterPro" id="IPR000843">
    <property type="entry name" value="HTH_LacI"/>
</dbReference>
<dbReference type="PANTHER" id="PTHR30146:SF95">
    <property type="entry name" value="RIBOSE OPERON REPRESSOR"/>
    <property type="match status" value="1"/>
</dbReference>
<dbReference type="RefSeq" id="WP_119832834.1">
    <property type="nucleotide sequence ID" value="NZ_QYUL01000003.1"/>
</dbReference>
<dbReference type="AlphaFoldDB" id="A0A418VSA9"/>
<evidence type="ECO:0000256" key="1">
    <source>
        <dbReference type="ARBA" id="ARBA00022491"/>
    </source>
</evidence>
<comment type="caution">
    <text evidence="6">The sequence shown here is derived from an EMBL/GenBank/DDBJ whole genome shotgun (WGS) entry which is preliminary data.</text>
</comment>
<evidence type="ECO:0000313" key="7">
    <source>
        <dbReference type="Proteomes" id="UP000283458"/>
    </source>
</evidence>
<evidence type="ECO:0000256" key="2">
    <source>
        <dbReference type="ARBA" id="ARBA00023015"/>
    </source>
</evidence>
<dbReference type="SMART" id="SM00354">
    <property type="entry name" value="HTH_LACI"/>
    <property type="match status" value="1"/>
</dbReference>
<dbReference type="CDD" id="cd06278">
    <property type="entry name" value="PBP1_LacI-like"/>
    <property type="match status" value="1"/>
</dbReference>
<dbReference type="GO" id="GO:0000976">
    <property type="term" value="F:transcription cis-regulatory region binding"/>
    <property type="evidence" value="ECO:0007669"/>
    <property type="project" value="TreeGrafter"/>
</dbReference>
<dbReference type="InterPro" id="IPR028082">
    <property type="entry name" value="Peripla_BP_I"/>
</dbReference>
<dbReference type="EMBL" id="QYUL01000003">
    <property type="protein sequence ID" value="RJF79375.1"/>
    <property type="molecule type" value="Genomic_DNA"/>
</dbReference>
<keyword evidence="3 6" id="KW-0238">DNA-binding</keyword>
<dbReference type="Gene3D" id="3.40.50.2300">
    <property type="match status" value="2"/>
</dbReference>
<proteinExistence type="predicted"/>
<dbReference type="InterPro" id="IPR010982">
    <property type="entry name" value="Lambda_DNA-bd_dom_sf"/>
</dbReference>
<keyword evidence="7" id="KW-1185">Reference proteome</keyword>
<dbReference type="OrthoDB" id="8433438at2"/>
<protein>
    <submittedName>
        <fullName evidence="6">LacI family DNA-binding transcriptional regulator</fullName>
    </submittedName>
</protein>
<dbReference type="Proteomes" id="UP000283458">
    <property type="component" value="Unassembled WGS sequence"/>
</dbReference>
<dbReference type="InterPro" id="IPR046335">
    <property type="entry name" value="LacI/GalR-like_sensor"/>
</dbReference>
<feature type="domain" description="HTH lacI-type" evidence="5">
    <location>
        <begin position="8"/>
        <end position="62"/>
    </location>
</feature>
<organism evidence="6 7">
    <name type="scientific">Azospirillum cavernae</name>
    <dbReference type="NCBI Taxonomy" id="2320860"/>
    <lineage>
        <taxon>Bacteria</taxon>
        <taxon>Pseudomonadati</taxon>
        <taxon>Pseudomonadota</taxon>
        <taxon>Alphaproteobacteria</taxon>
        <taxon>Rhodospirillales</taxon>
        <taxon>Azospirillaceae</taxon>
        <taxon>Azospirillum</taxon>
    </lineage>
</organism>
<accession>A0A418VSA9</accession>
<dbReference type="PROSITE" id="PS50932">
    <property type="entry name" value="HTH_LACI_2"/>
    <property type="match status" value="1"/>
</dbReference>
<dbReference type="Gene3D" id="1.10.260.40">
    <property type="entry name" value="lambda repressor-like DNA-binding domains"/>
    <property type="match status" value="1"/>
</dbReference>
<dbReference type="Pfam" id="PF13377">
    <property type="entry name" value="Peripla_BP_3"/>
    <property type="match status" value="1"/>
</dbReference>
<keyword evidence="4" id="KW-0804">Transcription</keyword>
<dbReference type="SUPFAM" id="SSF47413">
    <property type="entry name" value="lambda repressor-like DNA-binding domains"/>
    <property type="match status" value="1"/>
</dbReference>
<keyword evidence="1" id="KW-0678">Repressor</keyword>
<gene>
    <name evidence="6" type="ORF">D3877_21590</name>
</gene>
<evidence type="ECO:0000313" key="6">
    <source>
        <dbReference type="EMBL" id="RJF79375.1"/>
    </source>
</evidence>
<dbReference type="PANTHER" id="PTHR30146">
    <property type="entry name" value="LACI-RELATED TRANSCRIPTIONAL REPRESSOR"/>
    <property type="match status" value="1"/>
</dbReference>
<reference evidence="6 7" key="1">
    <citation type="submission" date="2018-09" db="EMBL/GenBank/DDBJ databases">
        <authorList>
            <person name="Zhu H."/>
        </authorList>
    </citation>
    <scope>NUCLEOTIDE SEQUENCE [LARGE SCALE GENOMIC DNA]</scope>
    <source>
        <strain evidence="6 7">K2W22B-5</strain>
    </source>
</reference>
<keyword evidence="2" id="KW-0805">Transcription regulation</keyword>
<sequence>MTPGKRYASSTDVARLAGVSQSAVSRSFTPGASVSAETRRKVMAAADALGFRPSIIPQIMLTNRSGLVAVIVGGLRNAFYGAVLERFATRLRDAGHQVLLVPVESDYSLDTVLEELRSYRVDAIVSGLAVLSQEVADALSAFRIPIVSCNTSVTSDWVASVDSDNRGAGRVAAEWLRRCGGTRFAYLAGPEESPASRDRLDGFRAGLAALGLGEPRVVIGDYSYDGGRAAAARLFAEAPADAIFCANDLVALGAMDAIRKRLGLRIPEDVMVIGYDDIPSAAWDSYDLTTFDQDPEGLVVQALDLVREMSENGPARGRVRVVEARFIPRGSTRNPTP</sequence>
<evidence type="ECO:0000256" key="4">
    <source>
        <dbReference type="ARBA" id="ARBA00023163"/>
    </source>
</evidence>
<evidence type="ECO:0000256" key="3">
    <source>
        <dbReference type="ARBA" id="ARBA00023125"/>
    </source>
</evidence>
<dbReference type="SUPFAM" id="SSF53822">
    <property type="entry name" value="Periplasmic binding protein-like I"/>
    <property type="match status" value="1"/>
</dbReference>